<dbReference type="PROSITE" id="PS51819">
    <property type="entry name" value="VOC"/>
    <property type="match status" value="1"/>
</dbReference>
<dbReference type="Pfam" id="PF00903">
    <property type="entry name" value="Glyoxalase"/>
    <property type="match status" value="1"/>
</dbReference>
<accession>A0ABP5ZGH3</accession>
<dbReference type="SUPFAM" id="SSF54593">
    <property type="entry name" value="Glyoxalase/Bleomycin resistance protein/Dihydroxybiphenyl dioxygenase"/>
    <property type="match status" value="1"/>
</dbReference>
<proteinExistence type="predicted"/>
<comment type="caution">
    <text evidence="2">The sequence shown here is derived from an EMBL/GenBank/DDBJ whole genome shotgun (WGS) entry which is preliminary data.</text>
</comment>
<gene>
    <name evidence="2" type="ORF">GCM10009858_40960</name>
</gene>
<reference evidence="3" key="1">
    <citation type="journal article" date="2019" name="Int. J. Syst. Evol. Microbiol.">
        <title>The Global Catalogue of Microorganisms (GCM) 10K type strain sequencing project: providing services to taxonomists for standard genome sequencing and annotation.</title>
        <authorList>
            <consortium name="The Broad Institute Genomics Platform"/>
            <consortium name="The Broad Institute Genome Sequencing Center for Infectious Disease"/>
            <person name="Wu L."/>
            <person name="Ma J."/>
        </authorList>
    </citation>
    <scope>NUCLEOTIDE SEQUENCE [LARGE SCALE GENOMIC DNA]</scope>
    <source>
        <strain evidence="3">JCM 16259</strain>
    </source>
</reference>
<evidence type="ECO:0000259" key="1">
    <source>
        <dbReference type="PROSITE" id="PS51819"/>
    </source>
</evidence>
<evidence type="ECO:0000313" key="2">
    <source>
        <dbReference type="EMBL" id="GAA2498402.1"/>
    </source>
</evidence>
<feature type="domain" description="VOC" evidence="1">
    <location>
        <begin position="3"/>
        <end position="126"/>
    </location>
</feature>
<evidence type="ECO:0000313" key="3">
    <source>
        <dbReference type="Proteomes" id="UP001500730"/>
    </source>
</evidence>
<dbReference type="InterPro" id="IPR029068">
    <property type="entry name" value="Glyas_Bleomycin-R_OHBP_Dase"/>
</dbReference>
<name>A0ABP5ZGH3_9MICO</name>
<dbReference type="InterPro" id="IPR004360">
    <property type="entry name" value="Glyas_Fos-R_dOase_dom"/>
</dbReference>
<sequence>MFSTPQVNIYARDVETSLGFWSALGFTETFRTPADGPPDHVELTLQGLKIGMGSAELGVTEHGLDIHLDERGRGMEVVLWTDDVDAAHALATGRGARSLQEPHDVRALRVAYVLDPDDNPVEFVAHRDDAG</sequence>
<dbReference type="RefSeq" id="WP_344256943.1">
    <property type="nucleotide sequence ID" value="NZ_BAAARE010000024.1"/>
</dbReference>
<organism evidence="2 3">
    <name type="scientific">Terrabacter carboxydivorans</name>
    <dbReference type="NCBI Taxonomy" id="619730"/>
    <lineage>
        <taxon>Bacteria</taxon>
        <taxon>Bacillati</taxon>
        <taxon>Actinomycetota</taxon>
        <taxon>Actinomycetes</taxon>
        <taxon>Micrococcales</taxon>
        <taxon>Intrasporangiaceae</taxon>
        <taxon>Terrabacter</taxon>
    </lineage>
</organism>
<dbReference type="Gene3D" id="3.10.180.10">
    <property type="entry name" value="2,3-Dihydroxybiphenyl 1,2-Dioxygenase, domain 1"/>
    <property type="match status" value="1"/>
</dbReference>
<dbReference type="InterPro" id="IPR037523">
    <property type="entry name" value="VOC_core"/>
</dbReference>
<keyword evidence="3" id="KW-1185">Reference proteome</keyword>
<protein>
    <recommendedName>
        <fullName evidence="1">VOC domain-containing protein</fullName>
    </recommendedName>
</protein>
<dbReference type="EMBL" id="BAAARE010000024">
    <property type="protein sequence ID" value="GAA2498402.1"/>
    <property type="molecule type" value="Genomic_DNA"/>
</dbReference>
<dbReference type="Proteomes" id="UP001500730">
    <property type="component" value="Unassembled WGS sequence"/>
</dbReference>